<sequence>MRWGFQKRKTNFVSLSSRTAHALSSQITPLPLRWQENLSGSHRDLLFLGSHFIISLEWLMEPSLDFHCGVYSDAPTGDCGWLGPSGLLSFIITHRLVVWSSLFVSGIISLSLAVYFVEFGPPPLVL</sequence>
<keyword evidence="1" id="KW-0472">Membrane</keyword>
<proteinExistence type="predicted"/>
<comment type="caution">
    <text evidence="2">The sequence shown here is derived from an EMBL/GenBank/DDBJ whole genome shotgun (WGS) entry which is preliminary data.</text>
</comment>
<name>A0A7J8B1M2_PIPKU</name>
<keyword evidence="3" id="KW-1185">Reference proteome</keyword>
<reference evidence="2 3" key="1">
    <citation type="journal article" date="2020" name="Nature">
        <title>Six reference-quality genomes reveal evolution of bat adaptations.</title>
        <authorList>
            <person name="Jebb D."/>
            <person name="Huang Z."/>
            <person name="Pippel M."/>
            <person name="Hughes G.M."/>
            <person name="Lavrichenko K."/>
            <person name="Devanna P."/>
            <person name="Winkler S."/>
            <person name="Jermiin L.S."/>
            <person name="Skirmuntt E.C."/>
            <person name="Katzourakis A."/>
            <person name="Burkitt-Gray L."/>
            <person name="Ray D.A."/>
            <person name="Sullivan K.A.M."/>
            <person name="Roscito J.G."/>
            <person name="Kirilenko B.M."/>
            <person name="Davalos L.M."/>
            <person name="Corthals A.P."/>
            <person name="Power M.L."/>
            <person name="Jones G."/>
            <person name="Ransome R.D."/>
            <person name="Dechmann D.K.N."/>
            <person name="Locatelli A.G."/>
            <person name="Puechmaille S.J."/>
            <person name="Fedrigo O."/>
            <person name="Jarvis E.D."/>
            <person name="Hiller M."/>
            <person name="Vernes S.C."/>
            <person name="Myers E.W."/>
            <person name="Teeling E.C."/>
        </authorList>
    </citation>
    <scope>NUCLEOTIDE SEQUENCE [LARGE SCALE GENOMIC DNA]</scope>
    <source>
        <strain evidence="2">MPipKuh1</strain>
        <tissue evidence="2">Flight muscle</tissue>
    </source>
</reference>
<dbReference type="Proteomes" id="UP000558488">
    <property type="component" value="Unassembled WGS sequence"/>
</dbReference>
<organism evidence="2 3">
    <name type="scientific">Pipistrellus kuhlii</name>
    <name type="common">Kuhl's pipistrelle</name>
    <dbReference type="NCBI Taxonomy" id="59472"/>
    <lineage>
        <taxon>Eukaryota</taxon>
        <taxon>Metazoa</taxon>
        <taxon>Chordata</taxon>
        <taxon>Craniata</taxon>
        <taxon>Vertebrata</taxon>
        <taxon>Euteleostomi</taxon>
        <taxon>Mammalia</taxon>
        <taxon>Eutheria</taxon>
        <taxon>Laurasiatheria</taxon>
        <taxon>Chiroptera</taxon>
        <taxon>Yangochiroptera</taxon>
        <taxon>Vespertilionidae</taxon>
        <taxon>Pipistrellus</taxon>
    </lineage>
</organism>
<keyword evidence="1" id="KW-1133">Transmembrane helix</keyword>
<dbReference type="AlphaFoldDB" id="A0A7J8B1M2"/>
<keyword evidence="1" id="KW-0812">Transmembrane</keyword>
<feature type="transmembrane region" description="Helical" evidence="1">
    <location>
        <begin position="96"/>
        <end position="117"/>
    </location>
</feature>
<protein>
    <submittedName>
        <fullName evidence="2">Uncharacterized protein</fullName>
    </submittedName>
</protein>
<evidence type="ECO:0000313" key="2">
    <source>
        <dbReference type="EMBL" id="KAF6392608.1"/>
    </source>
</evidence>
<evidence type="ECO:0000256" key="1">
    <source>
        <dbReference type="SAM" id="Phobius"/>
    </source>
</evidence>
<dbReference type="EMBL" id="JACAGB010000001">
    <property type="protein sequence ID" value="KAF6392608.1"/>
    <property type="molecule type" value="Genomic_DNA"/>
</dbReference>
<gene>
    <name evidence="2" type="ORF">mPipKuh1_007797</name>
</gene>
<evidence type="ECO:0000313" key="3">
    <source>
        <dbReference type="Proteomes" id="UP000558488"/>
    </source>
</evidence>
<accession>A0A7J8B1M2</accession>